<evidence type="ECO:0000259" key="10">
    <source>
        <dbReference type="Pfam" id="PF03553"/>
    </source>
</evidence>
<feature type="transmembrane region" description="Helical" evidence="9">
    <location>
        <begin position="348"/>
        <end position="370"/>
    </location>
</feature>
<keyword evidence="6 9" id="KW-1133">Transmembrane helix</keyword>
<comment type="caution">
    <text evidence="11">The sequence shown here is derived from an EMBL/GenBank/DDBJ whole genome shotgun (WGS) entry which is preliminary data.</text>
</comment>
<keyword evidence="7 9" id="KW-0472">Membrane</keyword>
<dbReference type="GO" id="GO:0015297">
    <property type="term" value="F:antiporter activity"/>
    <property type="evidence" value="ECO:0007669"/>
    <property type="project" value="UniProtKB-KW"/>
</dbReference>
<proteinExistence type="inferred from homology"/>
<feature type="transmembrane region" description="Helical" evidence="9">
    <location>
        <begin position="29"/>
        <end position="48"/>
    </location>
</feature>
<keyword evidence="5 9" id="KW-0812">Transmembrane</keyword>
<evidence type="ECO:0000256" key="9">
    <source>
        <dbReference type="SAM" id="Phobius"/>
    </source>
</evidence>
<evidence type="ECO:0000256" key="2">
    <source>
        <dbReference type="ARBA" id="ARBA00022448"/>
    </source>
</evidence>
<reference evidence="12 14" key="2">
    <citation type="submission" date="2024-07" db="EMBL/GenBank/DDBJ databases">
        <authorList>
            <person name="Vancuren S.J."/>
            <person name="Robinson A."/>
            <person name="Cochrane K."/>
            <person name="Allen-Vercoe E."/>
        </authorList>
    </citation>
    <scope>NUCLEOTIDE SEQUENCE [LARGE SCALE GENOMIC DNA]</scope>
    <source>
        <strain evidence="12 14">2-A-13</strain>
    </source>
</reference>
<name>A0AAJ1CUN2_FUSVC</name>
<evidence type="ECO:0000256" key="7">
    <source>
        <dbReference type="ARBA" id="ARBA00023136"/>
    </source>
</evidence>
<keyword evidence="2" id="KW-0813">Transport</keyword>
<feature type="transmembrane region" description="Helical" evidence="9">
    <location>
        <begin position="171"/>
        <end position="194"/>
    </location>
</feature>
<evidence type="ECO:0000313" key="12">
    <source>
        <dbReference type="EMBL" id="MEX6455853.1"/>
    </source>
</evidence>
<feature type="transmembrane region" description="Helical" evidence="9">
    <location>
        <begin position="133"/>
        <end position="159"/>
    </location>
</feature>
<evidence type="ECO:0000256" key="1">
    <source>
        <dbReference type="ARBA" id="ARBA00004651"/>
    </source>
</evidence>
<dbReference type="InterPro" id="IPR052180">
    <property type="entry name" value="NhaC_Na-H+_Antiporter"/>
</dbReference>
<evidence type="ECO:0000256" key="4">
    <source>
        <dbReference type="ARBA" id="ARBA00022475"/>
    </source>
</evidence>
<comment type="similarity">
    <text evidence="8">Belongs to the NhaC Na(+)/H(+) (TC 2.A.35) antiporter family.</text>
</comment>
<evidence type="ECO:0000256" key="6">
    <source>
        <dbReference type="ARBA" id="ARBA00022989"/>
    </source>
</evidence>
<keyword evidence="4" id="KW-1003">Cell membrane</keyword>
<dbReference type="InterPro" id="IPR018461">
    <property type="entry name" value="Na/H_Antiport_NhaC-like_C"/>
</dbReference>
<reference evidence="11" key="1">
    <citation type="submission" date="2022-06" db="EMBL/GenBank/DDBJ databases">
        <title>Draft Genome Sequence of Fusobacterium vincentii Strain CNGBCC1850030, Isolated from Healthy Human Feces.</title>
        <authorList>
            <person name="Jing X."/>
            <person name="Liu C."/>
            <person name="Ye Y."/>
            <person name="Xu J."/>
            <person name="Huang H."/>
            <person name="Wang B."/>
            <person name="Wei J."/>
            <person name="Zhao J."/>
        </authorList>
    </citation>
    <scope>NUCLEOTIDE SEQUENCE</scope>
    <source>
        <strain evidence="11">CNGBCC1850030</strain>
    </source>
</reference>
<feature type="transmembrane region" description="Helical" evidence="9">
    <location>
        <begin position="391"/>
        <end position="417"/>
    </location>
</feature>
<dbReference type="EMBL" id="JAMXTT010000018">
    <property type="protein sequence ID" value="MCW0264525.1"/>
    <property type="molecule type" value="Genomic_DNA"/>
</dbReference>
<evidence type="ECO:0000256" key="8">
    <source>
        <dbReference type="ARBA" id="ARBA00038435"/>
    </source>
</evidence>
<evidence type="ECO:0000256" key="3">
    <source>
        <dbReference type="ARBA" id="ARBA00022449"/>
    </source>
</evidence>
<feature type="transmembrane region" description="Helical" evidence="9">
    <location>
        <begin position="95"/>
        <end position="112"/>
    </location>
</feature>
<evidence type="ECO:0000313" key="14">
    <source>
        <dbReference type="Proteomes" id="UP001560349"/>
    </source>
</evidence>
<evidence type="ECO:0000313" key="11">
    <source>
        <dbReference type="EMBL" id="MCW0264525.1"/>
    </source>
</evidence>
<dbReference type="AlphaFoldDB" id="A0AAJ1CUN2"/>
<dbReference type="EMBL" id="JBFTFB010000013">
    <property type="protein sequence ID" value="MEX6455853.1"/>
    <property type="molecule type" value="Genomic_DNA"/>
</dbReference>
<evidence type="ECO:0000313" key="13">
    <source>
        <dbReference type="Proteomes" id="UP001139307"/>
    </source>
</evidence>
<keyword evidence="3" id="KW-0050">Antiport</keyword>
<dbReference type="PANTHER" id="PTHR33451">
    <property type="entry name" value="MALATE-2H(+)/NA(+)-LACTATE ANTIPORTER"/>
    <property type="match status" value="1"/>
</dbReference>
<evidence type="ECO:0000256" key="5">
    <source>
        <dbReference type="ARBA" id="ARBA00022692"/>
    </source>
</evidence>
<feature type="transmembrane region" description="Helical" evidence="9">
    <location>
        <begin position="309"/>
        <end position="328"/>
    </location>
</feature>
<dbReference type="Pfam" id="PF03553">
    <property type="entry name" value="Na_H_antiporter"/>
    <property type="match status" value="1"/>
</dbReference>
<comment type="subcellular location">
    <subcellularLocation>
        <location evidence="1">Cell membrane</location>
        <topology evidence="1">Multi-pass membrane protein</topology>
    </subcellularLocation>
</comment>
<protein>
    <submittedName>
        <fullName evidence="11">Na+/H+ antiporter NhaC family protein</fullName>
    </submittedName>
</protein>
<feature type="transmembrane region" description="Helical" evidence="9">
    <location>
        <begin position="215"/>
        <end position="235"/>
    </location>
</feature>
<feature type="domain" description="Na+/H+ antiporter NhaC-like C-terminal" evidence="10">
    <location>
        <begin position="11"/>
        <end position="234"/>
    </location>
</feature>
<dbReference type="GO" id="GO:0005886">
    <property type="term" value="C:plasma membrane"/>
    <property type="evidence" value="ECO:0007669"/>
    <property type="project" value="UniProtKB-SubCell"/>
</dbReference>
<feature type="transmembrane region" description="Helical" evidence="9">
    <location>
        <begin position="429"/>
        <end position="446"/>
    </location>
</feature>
<dbReference type="Proteomes" id="UP001139307">
    <property type="component" value="Unassembled WGS sequence"/>
</dbReference>
<sequence length="464" mass="49852">MADFKLISENERGKYMENNENIKASFKGLIPFIVFILLYLGTGIFLNIKGVELAFYQLPGPVAAFAGIIVAFIIFKGTIQEKFNTFLEGCGHPDIITMCIIYLLAGAFAVVSKAMGGVDSTVNLGITYIPPHYIAVGLFIIGAFISTATGTSVGSIVALGPIAVGLGEKSGVPMALILAAVMGGAMFGDNLSVISDTTIAATKTQGVEMKDKFRINLYIALPAAILTIILLFLFARPDVVPEAMNYDYNLVKVFPYIFVLVMALAGVNVFVVLTSGILLSGIIGFIYGDFTLLGYGKEIYNGFTNMTEIFVLSLLTGGMAQMVTRQGGIQWVIDTVQKFIVGKKSAKVGIGLLVSLADIAVANNTVAIIITGGISKKISEKNNVDLRESAAILDIFSCIFQGLIPYGAQMLILLGFAGDKVAPTQLIPLLWYQLLLGIFTLIYIFIPQISRKALSILDKNVEKK</sequence>
<feature type="transmembrane region" description="Helical" evidence="9">
    <location>
        <begin position="55"/>
        <end position="75"/>
    </location>
</feature>
<keyword evidence="14" id="KW-1185">Reference proteome</keyword>
<dbReference type="Proteomes" id="UP001560349">
    <property type="component" value="Unassembled WGS sequence"/>
</dbReference>
<gene>
    <name evidence="12" type="ORF">AB6N33_10510</name>
    <name evidence="11" type="ORF">NLX61_09125</name>
</gene>
<organism evidence="11 13">
    <name type="scientific">Fusobacterium vincentii</name>
    <name type="common">Fusobacterium nucleatum subsp. vincentii</name>
    <dbReference type="NCBI Taxonomy" id="155615"/>
    <lineage>
        <taxon>Bacteria</taxon>
        <taxon>Fusobacteriati</taxon>
        <taxon>Fusobacteriota</taxon>
        <taxon>Fusobacteriia</taxon>
        <taxon>Fusobacteriales</taxon>
        <taxon>Fusobacteriaceae</taxon>
        <taxon>Fusobacterium</taxon>
    </lineage>
</organism>
<feature type="transmembrane region" description="Helical" evidence="9">
    <location>
        <begin position="255"/>
        <end position="288"/>
    </location>
</feature>
<dbReference type="RefSeq" id="WP_080618458.1">
    <property type="nucleotide sequence ID" value="NZ_AP028933.1"/>
</dbReference>
<dbReference type="PANTHER" id="PTHR33451:SF4">
    <property type="entry name" value="NA+_H+ ANTIPORTER"/>
    <property type="match status" value="1"/>
</dbReference>
<accession>A0AAJ1CUN2</accession>